<dbReference type="GO" id="GO:0070042">
    <property type="term" value="F:rRNA (uridine-N3-)-methyltransferase activity"/>
    <property type="evidence" value="ECO:0007669"/>
    <property type="project" value="InterPro"/>
</dbReference>
<dbReference type="GO" id="GO:0005737">
    <property type="term" value="C:cytoplasm"/>
    <property type="evidence" value="ECO:0007669"/>
    <property type="project" value="TreeGrafter"/>
</dbReference>
<feature type="domain" description="25S rRNA (uridine-N(3))-methyltransferase BMT5-like" evidence="1">
    <location>
        <begin position="33"/>
        <end position="196"/>
    </location>
</feature>
<evidence type="ECO:0000259" key="1">
    <source>
        <dbReference type="Pfam" id="PF10354"/>
    </source>
</evidence>
<evidence type="ECO:0000313" key="3">
    <source>
        <dbReference type="Proteomes" id="UP001165082"/>
    </source>
</evidence>
<dbReference type="GO" id="GO:0070475">
    <property type="term" value="P:rRNA base methylation"/>
    <property type="evidence" value="ECO:0007669"/>
    <property type="project" value="InterPro"/>
</dbReference>
<reference evidence="2" key="1">
    <citation type="submission" date="2022-07" db="EMBL/GenBank/DDBJ databases">
        <title>Genome analysis of Parmales, a sister group of diatoms, reveals the evolutionary specialization of diatoms from phago-mixotrophs to photoautotrophs.</title>
        <authorList>
            <person name="Ban H."/>
            <person name="Sato S."/>
            <person name="Yoshikawa S."/>
            <person name="Kazumasa Y."/>
            <person name="Nakamura Y."/>
            <person name="Ichinomiya M."/>
            <person name="Saitoh K."/>
            <person name="Sato N."/>
            <person name="Blanc-Mathieu R."/>
            <person name="Endo H."/>
            <person name="Kuwata A."/>
            <person name="Ogata H."/>
        </authorList>
    </citation>
    <scope>NUCLEOTIDE SEQUENCE</scope>
</reference>
<comment type="caution">
    <text evidence="2">The sequence shown here is derived from an EMBL/GenBank/DDBJ whole genome shotgun (WGS) entry which is preliminary data.</text>
</comment>
<dbReference type="AlphaFoldDB" id="A0A9W7F5T0"/>
<protein>
    <recommendedName>
        <fullName evidence="1">25S rRNA (uridine-N(3))-methyltransferase BMT5-like domain-containing protein</fullName>
    </recommendedName>
</protein>
<dbReference type="InterPro" id="IPR019446">
    <property type="entry name" value="BMT5-like"/>
</dbReference>
<accession>A0A9W7F5T0</accession>
<dbReference type="PANTHER" id="PTHR11538:SF26">
    <property type="entry name" value="FERREDOXIN-FOLD ANTICODON-BINDING DOMAIN-CONTAINING PROTEIN 1"/>
    <property type="match status" value="1"/>
</dbReference>
<name>A0A9W7F5T0_9STRA</name>
<evidence type="ECO:0000313" key="2">
    <source>
        <dbReference type="EMBL" id="GMI03431.1"/>
    </source>
</evidence>
<keyword evidence="3" id="KW-1185">Reference proteome</keyword>
<dbReference type="Proteomes" id="UP001165082">
    <property type="component" value="Unassembled WGS sequence"/>
</dbReference>
<gene>
    <name evidence="2" type="ORF">TrRE_jg6207</name>
</gene>
<organism evidence="2 3">
    <name type="scientific">Triparma retinervis</name>
    <dbReference type="NCBI Taxonomy" id="2557542"/>
    <lineage>
        <taxon>Eukaryota</taxon>
        <taxon>Sar</taxon>
        <taxon>Stramenopiles</taxon>
        <taxon>Ochrophyta</taxon>
        <taxon>Bolidophyceae</taxon>
        <taxon>Parmales</taxon>
        <taxon>Triparmaceae</taxon>
        <taxon>Triparma</taxon>
    </lineage>
</organism>
<sequence length="213" mass="23821">MKRPSRPHVISKVLRLLPSSLPPPKSFKPPKALFLGEGDFSFTSTLHSNLLSHSVPTRWVCTSYEPAAAVLSKYKEKASSSLSYLREAEGCEVLHGVDAMNLDKCQPLEGEKFDLIIFMFPHSGTQRTHVNRELISRYFSTSLSLASPTCVVWVATTDCQPYNSWRIPESAKGHGYEEVKDWRWSLREEGLKGYEHVTTLGEEAYGGKGGAML</sequence>
<dbReference type="PANTHER" id="PTHR11538">
    <property type="entry name" value="PHENYLALANYL-TRNA SYNTHETASE"/>
    <property type="match status" value="1"/>
</dbReference>
<dbReference type="Pfam" id="PF10354">
    <property type="entry name" value="BMT5-like"/>
    <property type="match status" value="1"/>
</dbReference>
<proteinExistence type="predicted"/>
<dbReference type="OrthoDB" id="206264at2759"/>
<dbReference type="EMBL" id="BRXZ01000032">
    <property type="protein sequence ID" value="GMI03431.1"/>
    <property type="molecule type" value="Genomic_DNA"/>
</dbReference>